<keyword evidence="6 10" id="KW-0472">Membrane</keyword>
<dbReference type="SMART" id="SM01190">
    <property type="entry name" value="EMP24_GP25L"/>
    <property type="match status" value="1"/>
</dbReference>
<organism evidence="13">
    <name type="scientific">Oryza barthii</name>
    <dbReference type="NCBI Taxonomy" id="65489"/>
    <lineage>
        <taxon>Eukaryota</taxon>
        <taxon>Viridiplantae</taxon>
        <taxon>Streptophyta</taxon>
        <taxon>Embryophyta</taxon>
        <taxon>Tracheophyta</taxon>
        <taxon>Spermatophyta</taxon>
        <taxon>Magnoliopsida</taxon>
        <taxon>Liliopsida</taxon>
        <taxon>Poales</taxon>
        <taxon>Poaceae</taxon>
        <taxon>BOP clade</taxon>
        <taxon>Oryzoideae</taxon>
        <taxon>Oryzeae</taxon>
        <taxon>Oryzinae</taxon>
        <taxon>Oryza</taxon>
    </lineage>
</organism>
<reference evidence="13" key="2">
    <citation type="submission" date="2015-03" db="UniProtKB">
        <authorList>
            <consortium name="EnsemblPlants"/>
        </authorList>
    </citation>
    <scope>IDENTIFICATION</scope>
</reference>
<evidence type="ECO:0000256" key="8">
    <source>
        <dbReference type="SAM" id="Coils"/>
    </source>
</evidence>
<feature type="signal peptide" evidence="11">
    <location>
        <begin position="1"/>
        <end position="28"/>
    </location>
</feature>
<dbReference type="PANTHER" id="PTHR22811">
    <property type="entry name" value="TRANSMEMBRANE EMP24 DOMAIN-CONTAINING PROTEIN"/>
    <property type="match status" value="1"/>
</dbReference>
<feature type="coiled-coil region" evidence="8">
    <location>
        <begin position="151"/>
        <end position="178"/>
    </location>
</feature>
<keyword evidence="4 11" id="KW-0732">Signal</keyword>
<evidence type="ECO:0000256" key="6">
    <source>
        <dbReference type="ARBA" id="ARBA00023136"/>
    </source>
</evidence>
<feature type="compositionally biased region" description="Low complexity" evidence="9">
    <location>
        <begin position="66"/>
        <end position="75"/>
    </location>
</feature>
<dbReference type="PaxDb" id="65489-OBART03G19190.1"/>
<dbReference type="eggNOG" id="KOG1691">
    <property type="taxonomic scope" value="Eukaryota"/>
</dbReference>
<evidence type="ECO:0000256" key="5">
    <source>
        <dbReference type="ARBA" id="ARBA00022989"/>
    </source>
</evidence>
<keyword evidence="14" id="KW-1185">Reference proteome</keyword>
<evidence type="ECO:0000259" key="12">
    <source>
        <dbReference type="PROSITE" id="PS50866"/>
    </source>
</evidence>
<dbReference type="STRING" id="65489.A0A0D3FJ28"/>
<name>A0A0D3FJ28_9ORYZ</name>
<feature type="chain" id="PRO_5002262240" description="GOLD domain-containing protein" evidence="11">
    <location>
        <begin position="29"/>
        <end position="232"/>
    </location>
</feature>
<evidence type="ECO:0000313" key="13">
    <source>
        <dbReference type="EnsemblPlants" id="OBART03G19190.1"/>
    </source>
</evidence>
<protein>
    <recommendedName>
        <fullName evidence="12">GOLD domain-containing protein</fullName>
    </recommendedName>
</protein>
<dbReference type="Proteomes" id="UP000026960">
    <property type="component" value="Chromosome 3"/>
</dbReference>
<proteinExistence type="inferred from homology"/>
<dbReference type="HOGENOM" id="CLU_066963_3_2_1"/>
<dbReference type="AlphaFoldDB" id="A0A0D3FJ28"/>
<feature type="transmembrane region" description="Helical" evidence="10">
    <location>
        <begin position="200"/>
        <end position="220"/>
    </location>
</feature>
<evidence type="ECO:0000256" key="9">
    <source>
        <dbReference type="SAM" id="MobiDB-lite"/>
    </source>
</evidence>
<keyword evidence="5 10" id="KW-1133">Transmembrane helix</keyword>
<evidence type="ECO:0000256" key="4">
    <source>
        <dbReference type="ARBA" id="ARBA00022729"/>
    </source>
</evidence>
<comment type="similarity">
    <text evidence="2 7">Belongs to the EMP24/GP25L family.</text>
</comment>
<evidence type="ECO:0000256" key="11">
    <source>
        <dbReference type="SAM" id="SignalP"/>
    </source>
</evidence>
<comment type="subcellular location">
    <subcellularLocation>
        <location evidence="1 7">Membrane</location>
        <topology evidence="1 7">Single-pass type I membrane protein</topology>
    </subcellularLocation>
</comment>
<dbReference type="Pfam" id="PF01105">
    <property type="entry name" value="EMP24_GP25L"/>
    <property type="match status" value="1"/>
</dbReference>
<dbReference type="Gramene" id="OBART03G19190.1">
    <property type="protein sequence ID" value="OBART03G19190.1"/>
    <property type="gene ID" value="OBART03G19190"/>
</dbReference>
<feature type="region of interest" description="Disordered" evidence="9">
    <location>
        <begin position="63"/>
        <end position="82"/>
    </location>
</feature>
<dbReference type="InterPro" id="IPR015720">
    <property type="entry name" value="Emp24-like"/>
</dbReference>
<sequence>MAARSLHHLLLLLFLAGFLSLSLSPAAALRFDLQSGHTKCISDDIKVGAMAVGKYHVVVPEGGGSTSSSSSSSSSAQPLLPESHRVSLRVTSPYGNSLHYSENVQSGNFAFTASEAGDYLACFWAPDHRPTATVGFEFDWRSGVSARDWTNVAKKGQVDMMEVELKKLEDTINSIHEEMFYLRAREEEMQELNRRTNSRMAWLGFFSLAICLSVAGLQLWHLKNFLERKKLL</sequence>
<evidence type="ECO:0000256" key="2">
    <source>
        <dbReference type="ARBA" id="ARBA00007104"/>
    </source>
</evidence>
<evidence type="ECO:0000256" key="1">
    <source>
        <dbReference type="ARBA" id="ARBA00004479"/>
    </source>
</evidence>
<dbReference type="GO" id="GO:0016020">
    <property type="term" value="C:membrane"/>
    <property type="evidence" value="ECO:0007669"/>
    <property type="project" value="UniProtKB-SubCell"/>
</dbReference>
<keyword evidence="3 7" id="KW-0812">Transmembrane</keyword>
<dbReference type="PROSITE" id="PS50866">
    <property type="entry name" value="GOLD"/>
    <property type="match status" value="1"/>
</dbReference>
<evidence type="ECO:0000256" key="3">
    <source>
        <dbReference type="ARBA" id="ARBA00022692"/>
    </source>
</evidence>
<dbReference type="InterPro" id="IPR009038">
    <property type="entry name" value="GOLD_dom"/>
</dbReference>
<feature type="domain" description="GOLD" evidence="12">
    <location>
        <begin position="38"/>
        <end position="167"/>
    </location>
</feature>
<evidence type="ECO:0000256" key="10">
    <source>
        <dbReference type="SAM" id="Phobius"/>
    </source>
</evidence>
<accession>A0A0D3FJ28</accession>
<evidence type="ECO:0000313" key="14">
    <source>
        <dbReference type="Proteomes" id="UP000026960"/>
    </source>
</evidence>
<keyword evidence="8" id="KW-0175">Coiled coil</keyword>
<reference evidence="13" key="1">
    <citation type="journal article" date="2009" name="Rice">
        <title>De Novo Next Generation Sequencing of Plant Genomes.</title>
        <authorList>
            <person name="Rounsley S."/>
            <person name="Marri P.R."/>
            <person name="Yu Y."/>
            <person name="He R."/>
            <person name="Sisneros N."/>
            <person name="Goicoechea J.L."/>
            <person name="Lee S.J."/>
            <person name="Angelova A."/>
            <person name="Kudrna D."/>
            <person name="Luo M."/>
            <person name="Affourtit J."/>
            <person name="Desany B."/>
            <person name="Knight J."/>
            <person name="Niazi F."/>
            <person name="Egholm M."/>
            <person name="Wing R.A."/>
        </authorList>
    </citation>
    <scope>NUCLEOTIDE SEQUENCE [LARGE SCALE GENOMIC DNA]</scope>
    <source>
        <strain evidence="13">cv. IRGC 105608</strain>
    </source>
</reference>
<evidence type="ECO:0000256" key="7">
    <source>
        <dbReference type="RuleBase" id="RU003827"/>
    </source>
</evidence>
<dbReference type="EnsemblPlants" id="OBART03G19190.1">
    <property type="protein sequence ID" value="OBART03G19190.1"/>
    <property type="gene ID" value="OBART03G19190"/>
</dbReference>